<dbReference type="Pfam" id="PF01165">
    <property type="entry name" value="Ribosomal_S21"/>
    <property type="match status" value="1"/>
</dbReference>
<evidence type="ECO:0008006" key="6">
    <source>
        <dbReference type="Google" id="ProtNLM"/>
    </source>
</evidence>
<reference evidence="4 5" key="1">
    <citation type="journal article" date="2019" name="Nat. Ecol. Evol.">
        <title>Megaphylogeny resolves global patterns of mushroom evolution.</title>
        <authorList>
            <person name="Varga T."/>
            <person name="Krizsan K."/>
            <person name="Foldi C."/>
            <person name="Dima B."/>
            <person name="Sanchez-Garcia M."/>
            <person name="Sanchez-Ramirez S."/>
            <person name="Szollosi G.J."/>
            <person name="Szarkandi J.G."/>
            <person name="Papp V."/>
            <person name="Albert L."/>
            <person name="Andreopoulos W."/>
            <person name="Angelini C."/>
            <person name="Antonin V."/>
            <person name="Barry K.W."/>
            <person name="Bougher N.L."/>
            <person name="Buchanan P."/>
            <person name="Buyck B."/>
            <person name="Bense V."/>
            <person name="Catcheside P."/>
            <person name="Chovatia M."/>
            <person name="Cooper J."/>
            <person name="Damon W."/>
            <person name="Desjardin D."/>
            <person name="Finy P."/>
            <person name="Geml J."/>
            <person name="Haridas S."/>
            <person name="Hughes K."/>
            <person name="Justo A."/>
            <person name="Karasinski D."/>
            <person name="Kautmanova I."/>
            <person name="Kiss B."/>
            <person name="Kocsube S."/>
            <person name="Kotiranta H."/>
            <person name="LaButti K.M."/>
            <person name="Lechner B.E."/>
            <person name="Liimatainen K."/>
            <person name="Lipzen A."/>
            <person name="Lukacs Z."/>
            <person name="Mihaltcheva S."/>
            <person name="Morgado L.N."/>
            <person name="Niskanen T."/>
            <person name="Noordeloos M.E."/>
            <person name="Ohm R.A."/>
            <person name="Ortiz-Santana B."/>
            <person name="Ovrebo C."/>
            <person name="Racz N."/>
            <person name="Riley R."/>
            <person name="Savchenko A."/>
            <person name="Shiryaev A."/>
            <person name="Soop K."/>
            <person name="Spirin V."/>
            <person name="Szebenyi C."/>
            <person name="Tomsovsky M."/>
            <person name="Tulloss R.E."/>
            <person name="Uehling J."/>
            <person name="Grigoriev I.V."/>
            <person name="Vagvolgyi C."/>
            <person name="Papp T."/>
            <person name="Martin F.M."/>
            <person name="Miettinen O."/>
            <person name="Hibbett D.S."/>
            <person name="Nagy L.G."/>
        </authorList>
    </citation>
    <scope>NUCLEOTIDE SEQUENCE [LARGE SCALE GENOMIC DNA]</scope>
    <source>
        <strain evidence="4 5">CBS 309.79</strain>
    </source>
</reference>
<keyword evidence="3" id="KW-0687">Ribonucleoprotein</keyword>
<gene>
    <name evidence="4" type="ORF">BDV98DRAFT_497667</name>
</gene>
<dbReference type="InterPro" id="IPR052837">
    <property type="entry name" value="Mitoribosomal_bS21"/>
</dbReference>
<protein>
    <recommendedName>
        <fullName evidence="6">30S ribosomal protein S21</fullName>
    </recommendedName>
</protein>
<comment type="similarity">
    <text evidence="1">Belongs to the bacterial ribosomal protein bS21 family.</text>
</comment>
<evidence type="ECO:0000313" key="5">
    <source>
        <dbReference type="Proteomes" id="UP000305067"/>
    </source>
</evidence>
<dbReference type="AlphaFoldDB" id="A0A5C3R447"/>
<dbReference type="GO" id="GO:0070124">
    <property type="term" value="P:mitochondrial translational initiation"/>
    <property type="evidence" value="ECO:0007669"/>
    <property type="project" value="TreeGrafter"/>
</dbReference>
<dbReference type="NCBIfam" id="TIGR00030">
    <property type="entry name" value="S21p"/>
    <property type="match status" value="1"/>
</dbReference>
<dbReference type="OrthoDB" id="2501249at2759"/>
<keyword evidence="5" id="KW-1185">Reference proteome</keyword>
<keyword evidence="2" id="KW-0689">Ribosomal protein</keyword>
<dbReference type="EMBL" id="ML178814">
    <property type="protein sequence ID" value="TFL07569.1"/>
    <property type="molecule type" value="Genomic_DNA"/>
</dbReference>
<dbReference type="InterPro" id="IPR001911">
    <property type="entry name" value="Ribosomal_bS21"/>
</dbReference>
<accession>A0A5C3R447</accession>
<dbReference type="PANTHER" id="PTHR41237:SF1">
    <property type="entry name" value="SMALL RIBOSOMAL SUBUNIT PROTEIN BS21M"/>
    <property type="match status" value="1"/>
</dbReference>
<dbReference type="Proteomes" id="UP000305067">
    <property type="component" value="Unassembled WGS sequence"/>
</dbReference>
<organism evidence="4 5">
    <name type="scientific">Pterulicium gracile</name>
    <dbReference type="NCBI Taxonomy" id="1884261"/>
    <lineage>
        <taxon>Eukaryota</taxon>
        <taxon>Fungi</taxon>
        <taxon>Dikarya</taxon>
        <taxon>Basidiomycota</taxon>
        <taxon>Agaricomycotina</taxon>
        <taxon>Agaricomycetes</taxon>
        <taxon>Agaricomycetidae</taxon>
        <taxon>Agaricales</taxon>
        <taxon>Pleurotineae</taxon>
        <taxon>Pterulaceae</taxon>
        <taxon>Pterulicium</taxon>
    </lineage>
</organism>
<evidence type="ECO:0000256" key="2">
    <source>
        <dbReference type="ARBA" id="ARBA00022980"/>
    </source>
</evidence>
<proteinExistence type="inferred from homology"/>
<evidence type="ECO:0000256" key="1">
    <source>
        <dbReference type="ARBA" id="ARBA00006640"/>
    </source>
</evidence>
<dbReference type="GO" id="GO:0003735">
    <property type="term" value="F:structural constituent of ribosome"/>
    <property type="evidence" value="ECO:0007669"/>
    <property type="project" value="InterPro"/>
</dbReference>
<evidence type="ECO:0000256" key="3">
    <source>
        <dbReference type="ARBA" id="ARBA00023274"/>
    </source>
</evidence>
<sequence length="87" mass="10484">MADYPFFRCLGRSVMVRDGDTGTAYNRLRSILSRNNILREANMAKRHEKRGVKRRRLASERWRRVFANEVRKKVQLVSDIQHRNRLR</sequence>
<dbReference type="STRING" id="1884261.A0A5C3R447"/>
<evidence type="ECO:0000313" key="4">
    <source>
        <dbReference type="EMBL" id="TFL07569.1"/>
    </source>
</evidence>
<name>A0A5C3R447_9AGAR</name>
<dbReference type="GO" id="GO:0005763">
    <property type="term" value="C:mitochondrial small ribosomal subunit"/>
    <property type="evidence" value="ECO:0007669"/>
    <property type="project" value="TreeGrafter"/>
</dbReference>
<dbReference type="PANTHER" id="PTHR41237">
    <property type="entry name" value="37S RIBOSOMAL PROTEIN MRP21, MITOCHONDRIAL"/>
    <property type="match status" value="1"/>
</dbReference>